<evidence type="ECO:0000313" key="2">
    <source>
        <dbReference type="Proteomes" id="UP001153076"/>
    </source>
</evidence>
<gene>
    <name evidence="1" type="ORF">Cgig2_018219</name>
</gene>
<keyword evidence="2" id="KW-1185">Reference proteome</keyword>
<proteinExistence type="predicted"/>
<name>A0A9Q1KYV0_9CARY</name>
<organism evidence="1 2">
    <name type="scientific">Carnegiea gigantea</name>
    <dbReference type="NCBI Taxonomy" id="171969"/>
    <lineage>
        <taxon>Eukaryota</taxon>
        <taxon>Viridiplantae</taxon>
        <taxon>Streptophyta</taxon>
        <taxon>Embryophyta</taxon>
        <taxon>Tracheophyta</taxon>
        <taxon>Spermatophyta</taxon>
        <taxon>Magnoliopsida</taxon>
        <taxon>eudicotyledons</taxon>
        <taxon>Gunneridae</taxon>
        <taxon>Pentapetalae</taxon>
        <taxon>Caryophyllales</taxon>
        <taxon>Cactineae</taxon>
        <taxon>Cactaceae</taxon>
        <taxon>Cactoideae</taxon>
        <taxon>Echinocereeae</taxon>
        <taxon>Carnegiea</taxon>
    </lineage>
</organism>
<evidence type="ECO:0000313" key="1">
    <source>
        <dbReference type="EMBL" id="KAJ8451585.1"/>
    </source>
</evidence>
<comment type="caution">
    <text evidence="1">The sequence shown here is derived from an EMBL/GenBank/DDBJ whole genome shotgun (WGS) entry which is preliminary data.</text>
</comment>
<accession>A0A9Q1KYV0</accession>
<reference evidence="1" key="1">
    <citation type="submission" date="2022-04" db="EMBL/GenBank/DDBJ databases">
        <title>Carnegiea gigantea Genome sequencing and assembly v2.</title>
        <authorList>
            <person name="Copetti D."/>
            <person name="Sanderson M.J."/>
            <person name="Burquez A."/>
            <person name="Wojciechowski M.F."/>
        </authorList>
    </citation>
    <scope>NUCLEOTIDE SEQUENCE</scope>
    <source>
        <strain evidence="1">SGP5-SGP5p</strain>
        <tissue evidence="1">Aerial part</tissue>
    </source>
</reference>
<dbReference type="EMBL" id="JAKOGI010000008">
    <property type="protein sequence ID" value="KAJ8451585.1"/>
    <property type="molecule type" value="Genomic_DNA"/>
</dbReference>
<protein>
    <submittedName>
        <fullName evidence="1">Uncharacterized protein</fullName>
    </submittedName>
</protein>
<sequence length="314" mass="36138">MDNRPSIFLVKVQTEGSKMAAQGHFDPTGIMLAKSSNMKAQGEEYPNTDSLNAMEDDEEERMGAYENAEIFLNLGNIEDVEISTDSSKRERMEERFFTDDFADDFNERYKAPIKRFSWVRRLTCFGNEELNALEVSEGYYPSKADVLTAFGPRQLKKIILLFNLFDNELPIGYTTMRKVILPDTIRQYVSEQYQRAQPSTSYEYMHHIYIVTSKTSFVIIASPTSINDINHDAYNLYRLTNKESNLKVGCVDYPSPMLSKLLTLLTQNYLQSLRHLSHDVLLSKDDNSRPMCACLSPEYIRIMREPSLHTANLP</sequence>
<dbReference type="Proteomes" id="UP001153076">
    <property type="component" value="Unassembled WGS sequence"/>
</dbReference>
<dbReference type="AlphaFoldDB" id="A0A9Q1KYV0"/>